<dbReference type="STRING" id="394193.SAMN04489732_11790"/>
<dbReference type="EMBL" id="FOEF01000017">
    <property type="protein sequence ID" value="SEP51772.1"/>
    <property type="molecule type" value="Genomic_DNA"/>
</dbReference>
<feature type="domain" description="Carboxymuconolactone decarboxylase-like" evidence="1">
    <location>
        <begin position="147"/>
        <end position="223"/>
    </location>
</feature>
<dbReference type="InterPro" id="IPR003779">
    <property type="entry name" value="CMD-like"/>
</dbReference>
<organism evidence="2 3">
    <name type="scientific">Amycolatopsis saalfeldensis</name>
    <dbReference type="NCBI Taxonomy" id="394193"/>
    <lineage>
        <taxon>Bacteria</taxon>
        <taxon>Bacillati</taxon>
        <taxon>Actinomycetota</taxon>
        <taxon>Actinomycetes</taxon>
        <taxon>Pseudonocardiales</taxon>
        <taxon>Pseudonocardiaceae</taxon>
        <taxon>Amycolatopsis</taxon>
    </lineage>
</organism>
<evidence type="ECO:0000313" key="2">
    <source>
        <dbReference type="EMBL" id="SEP51772.1"/>
    </source>
</evidence>
<dbReference type="InterPro" id="IPR029032">
    <property type="entry name" value="AhpD-like"/>
</dbReference>
<dbReference type="GO" id="GO:0051920">
    <property type="term" value="F:peroxiredoxin activity"/>
    <property type="evidence" value="ECO:0007669"/>
    <property type="project" value="InterPro"/>
</dbReference>
<dbReference type="OrthoDB" id="3517114at2"/>
<dbReference type="Gene3D" id="1.20.1290.10">
    <property type="entry name" value="AhpD-like"/>
    <property type="match status" value="1"/>
</dbReference>
<gene>
    <name evidence="2" type="ORF">SAMN04489732_11790</name>
</gene>
<keyword evidence="3" id="KW-1185">Reference proteome</keyword>
<name>A0A1H8YI95_9PSEU</name>
<sequence>MTTIAESSLDRLTALDPAFARMVAATTRHLRAVPELTEREKVFLCVVADVCQPSLGLPFEAHVRAGLAAGVSVVDIHTLLRFVSYDTGYPAAAAGFERLVELEEALGLPRPEGPLPAEDLLVPGPSPMPASAQAQLAELDPHFAEYFSLQSRMRADAGFAGLSERERAFATMSVDVHYQTLGETFAIHVGRALRAGASPDDVRAVLRFNAQFGATRAWQGWKALNPLLAG</sequence>
<proteinExistence type="predicted"/>
<dbReference type="AlphaFoldDB" id="A0A1H8YI95"/>
<dbReference type="SUPFAM" id="SSF69118">
    <property type="entry name" value="AhpD-like"/>
    <property type="match status" value="1"/>
</dbReference>
<reference evidence="2 3" key="1">
    <citation type="submission" date="2016-10" db="EMBL/GenBank/DDBJ databases">
        <authorList>
            <person name="de Groot N.N."/>
        </authorList>
    </citation>
    <scope>NUCLEOTIDE SEQUENCE [LARGE SCALE GENOMIC DNA]</scope>
    <source>
        <strain evidence="2 3">DSM 44993</strain>
    </source>
</reference>
<accession>A0A1H8YI95</accession>
<evidence type="ECO:0000259" key="1">
    <source>
        <dbReference type="Pfam" id="PF02627"/>
    </source>
</evidence>
<protein>
    <submittedName>
        <fullName evidence="2">Carboxymuconolactone decarboxylase family protein</fullName>
    </submittedName>
</protein>
<dbReference type="RefSeq" id="WP_091623970.1">
    <property type="nucleotide sequence ID" value="NZ_FOEF01000017.1"/>
</dbReference>
<dbReference type="Pfam" id="PF02627">
    <property type="entry name" value="CMD"/>
    <property type="match status" value="1"/>
</dbReference>
<dbReference type="Proteomes" id="UP000198582">
    <property type="component" value="Unassembled WGS sequence"/>
</dbReference>
<evidence type="ECO:0000313" key="3">
    <source>
        <dbReference type="Proteomes" id="UP000198582"/>
    </source>
</evidence>